<comment type="function">
    <text evidence="22">Transcription factor involved, among others, in the transcriptional regulation of osmoprotective and inflammatory genes. Binds the DNA consensus sequence 5'-[ACT][AG]TGGAAA[CAT]A[TA][ATC][CA][ATG][GT][GAC][CG][CT]-3'. Mediates the transcriptional response to hypertonicity. Positively regulates the transcription of LCN2 and S100A4 genes; optimal transactivation of these genes requires the presence of DDX5/DDX17. Also involved in the DNA damage response by preventing formation of R-loops; R-loops are composed of a DNA:RNA hybrid and the associated non-template single-stranded DNA.</text>
</comment>
<dbReference type="GO" id="GO:1902531">
    <property type="term" value="P:regulation of intracellular signal transduction"/>
    <property type="evidence" value="ECO:0007669"/>
    <property type="project" value="UniProtKB-ARBA"/>
</dbReference>
<feature type="region of interest" description="Disordered" evidence="26">
    <location>
        <begin position="33"/>
        <end position="206"/>
    </location>
</feature>
<dbReference type="AlphaFoldDB" id="A0A1A8HRM1"/>
<evidence type="ECO:0000256" key="1">
    <source>
        <dbReference type="ARBA" id="ARBA00004123"/>
    </source>
</evidence>
<evidence type="ECO:0000256" key="8">
    <source>
        <dbReference type="ARBA" id="ARBA00022553"/>
    </source>
</evidence>
<dbReference type="InterPro" id="IPR008967">
    <property type="entry name" value="p53-like_TF_DNA-bd_sf"/>
</dbReference>
<evidence type="ECO:0000256" key="19">
    <source>
        <dbReference type="ARBA" id="ARBA00023159"/>
    </source>
</evidence>
<dbReference type="Pfam" id="PF00554">
    <property type="entry name" value="RHD_DNA_bind"/>
    <property type="match status" value="1"/>
</dbReference>
<dbReference type="Pfam" id="PF16179">
    <property type="entry name" value="RHD_dimer"/>
    <property type="match status" value="1"/>
</dbReference>
<keyword evidence="9" id="KW-0808">Transferase</keyword>
<dbReference type="GO" id="GO:0007399">
    <property type="term" value="P:nervous system development"/>
    <property type="evidence" value="ECO:0007669"/>
    <property type="project" value="UniProtKB-ARBA"/>
</dbReference>
<dbReference type="PRINTS" id="PR01789">
    <property type="entry name" value="NUCFACTORATC"/>
</dbReference>
<dbReference type="InterPro" id="IPR015646">
    <property type="entry name" value="NFAT5_RHD_DNA-bd"/>
</dbReference>
<accession>A0A1A8HRM1</accession>
<organism evidence="28">
    <name type="scientific">Nothobranchius kuhntae</name>
    <name type="common">Beira killifish</name>
    <dbReference type="NCBI Taxonomy" id="321403"/>
    <lineage>
        <taxon>Eukaryota</taxon>
        <taxon>Metazoa</taxon>
        <taxon>Chordata</taxon>
        <taxon>Craniata</taxon>
        <taxon>Vertebrata</taxon>
        <taxon>Euteleostomi</taxon>
        <taxon>Actinopterygii</taxon>
        <taxon>Neopterygii</taxon>
        <taxon>Teleostei</taxon>
        <taxon>Neoteleostei</taxon>
        <taxon>Acanthomorphata</taxon>
        <taxon>Ovalentaria</taxon>
        <taxon>Atherinomorphae</taxon>
        <taxon>Cyprinodontiformes</taxon>
        <taxon>Nothobranchiidae</taxon>
        <taxon>Nothobranchius</taxon>
    </lineage>
</organism>
<evidence type="ECO:0000256" key="2">
    <source>
        <dbReference type="ARBA" id="ARBA00004286"/>
    </source>
</evidence>
<evidence type="ECO:0000256" key="21">
    <source>
        <dbReference type="ARBA" id="ARBA00023242"/>
    </source>
</evidence>
<dbReference type="InterPro" id="IPR002909">
    <property type="entry name" value="IPT_dom"/>
</dbReference>
<evidence type="ECO:0000256" key="7">
    <source>
        <dbReference type="ARBA" id="ARBA00022499"/>
    </source>
</evidence>
<feature type="region of interest" description="Disordered" evidence="26">
    <location>
        <begin position="913"/>
        <end position="936"/>
    </location>
</feature>
<keyword evidence="17" id="KW-0805">Transcription regulation</keyword>
<keyword evidence="19" id="KW-0010">Activator</keyword>
<evidence type="ECO:0000256" key="11">
    <source>
        <dbReference type="ARBA" id="ARBA00022763"/>
    </source>
</evidence>
<dbReference type="GO" id="GO:0016301">
    <property type="term" value="F:kinase activity"/>
    <property type="evidence" value="ECO:0007669"/>
    <property type="project" value="UniProtKB-KW"/>
</dbReference>
<keyword evidence="6" id="KW-0963">Cytoplasm</keyword>
<evidence type="ECO:0000256" key="10">
    <source>
        <dbReference type="ARBA" id="ARBA00022741"/>
    </source>
</evidence>
<feature type="compositionally biased region" description="Low complexity" evidence="26">
    <location>
        <begin position="63"/>
        <end position="96"/>
    </location>
</feature>
<keyword evidence="8" id="KW-0597">Phosphoprotein</keyword>
<feature type="region of interest" description="Disordered" evidence="26">
    <location>
        <begin position="222"/>
        <end position="257"/>
    </location>
</feature>
<dbReference type="PANTHER" id="PTHR12533">
    <property type="entry name" value="NFAT"/>
    <property type="match status" value="1"/>
</dbReference>
<keyword evidence="18" id="KW-0238">DNA-binding</keyword>
<dbReference type="SUPFAM" id="SSF81296">
    <property type="entry name" value="E set domains"/>
    <property type="match status" value="1"/>
</dbReference>
<evidence type="ECO:0000256" key="14">
    <source>
        <dbReference type="ARBA" id="ARBA00022840"/>
    </source>
</evidence>
<sequence>MPSDFISLLTSEIDLNSPKSLYSKESVYDLLPKELQLQPSSAQTDPPTMSQKSGGEGGPPPSDALASDATSSTSSPSASSSLALGLSSSGASTSSSDHLKVAPHLHSTGGDGVGASEMQGTEAAGSAPSRDNSGANATTAGDTGSGVMLGLAVQQLQNTPSKRRPVLSISPPPEDLFDDSQMSCQEEPTTSGALGPDSEHSSSMWADDSVSNFSLVSTVSYNDNTEVPRKSRKRTPRQRPGPKHTPPEDSMDVFDADSAKGPHFVLSQLGTDKASPLDSGTAVKGGSLSAQFPQRSDGKELKILVQPETQHRARYLTEGSRGSVKDRTQQGFPTIKLEGVHESVVLQVFVANDAGRVKPHGFYQACRVTGRNTTACKEVDIEGTTVIEISLEPSSDMTLAVDCVGILKLRNADVEARIGVAGSKKKSTRARLAFRVCIPQPDGSMLTLQVPSSPILCTQPAGVPEILKKSLHSCSVRGGEEVFIIGKNFLKGTKVIFQENIADDNSWQAEAKIDMDLFHQNHLVVTAPPFHNQSITSPVSVAIFVMTNAGRSHEPQPFIYTPESAENSTIQTVKTEGPSLVNTCVYDGQIKSLSSEQTDCSGQPSKRQEDTPMEVSSNPQPTDVFKPTSDPLISMQQTLELSSSPHPRGDSFESPMPLQPEDVELPQAPPVFPSLESLNTIQKPDITSTTTFPVSGDTTIPPVTPEVPQQFLRDPQESLSPESSDSSGRIVVVAMPQISTPSQPQQQPQVPLFPQEGVTQLERACGQRRMSPAVEAQAQEAMDAEQKQKQLQHQQRQCYMEKGVMLEPFVHQVGGHSCVLRFGEQTICKPLIPREHQFYKSLPAAMRKFTPQYRGVVSVSFEEDDQGNLCLIAYPLHGDPAPDLEDHSADCDSKSKMIKWGQMVTSSLHMDSEHYSKDGRSRHIRKDKENSGHKLQDDMELERRQKAEVLHYRLEHSHSKASPQLKHNPWSLKCHQQHLQRMKENAKHRNQYKFILLENLTWRHSVPCVLDLKMGTRQHGDDASEEKKAMQIRKCQQSTSALIGVRLCGMQVYHSDTTQLMFMNKYHGRKLTLLGFKEALFQFFHSGRRLRHELLSPVLSRLREMQAALEACESYRFYSSSLLIIYDGASHRKHTRRRTQDGLSEDEEEEDDEEEVETEPNMDEEEEDEEEEVAGALGFPHSPSTSSDSCNSSGSSGMGQSRSDPCSSAVDVRMIDFAHTTCRHYREDSVVHEGQDSGYIFGLQNLITIISELENQSAD</sequence>
<dbReference type="GO" id="GO:0010467">
    <property type="term" value="P:gene expression"/>
    <property type="evidence" value="ECO:0007669"/>
    <property type="project" value="UniProtKB-ARBA"/>
</dbReference>
<evidence type="ECO:0000256" key="6">
    <source>
        <dbReference type="ARBA" id="ARBA00022490"/>
    </source>
</evidence>
<dbReference type="InterPro" id="IPR011539">
    <property type="entry name" value="RHD_DNA_bind_dom"/>
</dbReference>
<proteinExistence type="inferred from homology"/>
<feature type="compositionally biased region" description="Basic residues" evidence="26">
    <location>
        <begin position="230"/>
        <end position="242"/>
    </location>
</feature>
<feature type="compositionally biased region" description="Polar residues" evidence="26">
    <location>
        <begin position="594"/>
        <end position="605"/>
    </location>
</feature>
<feature type="compositionally biased region" description="Acidic residues" evidence="26">
    <location>
        <begin position="1143"/>
        <end position="1173"/>
    </location>
</feature>
<dbReference type="GO" id="GO:0000978">
    <property type="term" value="F:RNA polymerase II cis-regulatory region sequence-specific DNA binding"/>
    <property type="evidence" value="ECO:0007669"/>
    <property type="project" value="InterPro"/>
</dbReference>
<dbReference type="GO" id="GO:0005737">
    <property type="term" value="C:cytoplasm"/>
    <property type="evidence" value="ECO:0007669"/>
    <property type="project" value="UniProtKB-SubCell"/>
</dbReference>
<evidence type="ECO:0000256" key="16">
    <source>
        <dbReference type="ARBA" id="ARBA00022990"/>
    </source>
</evidence>
<feature type="compositionally biased region" description="Polar residues" evidence="26">
    <location>
        <begin position="180"/>
        <end position="192"/>
    </location>
</feature>
<keyword evidence="14" id="KW-0067">ATP-binding</keyword>
<evidence type="ECO:0000256" key="25">
    <source>
        <dbReference type="ARBA" id="ARBA00080722"/>
    </source>
</evidence>
<dbReference type="GO" id="GO:0032958">
    <property type="term" value="P:inositol phosphate biosynthetic process"/>
    <property type="evidence" value="ECO:0007669"/>
    <property type="project" value="InterPro"/>
</dbReference>
<evidence type="ECO:0000256" key="5">
    <source>
        <dbReference type="ARBA" id="ARBA00022454"/>
    </source>
</evidence>
<dbReference type="GO" id="GO:0005694">
    <property type="term" value="C:chromosome"/>
    <property type="evidence" value="ECO:0007669"/>
    <property type="project" value="UniProtKB-SubCell"/>
</dbReference>
<feature type="compositionally biased region" description="Polar residues" evidence="26">
    <location>
        <begin position="634"/>
        <end position="645"/>
    </location>
</feature>
<dbReference type="GO" id="GO:0005667">
    <property type="term" value="C:transcription regulator complex"/>
    <property type="evidence" value="ECO:0007669"/>
    <property type="project" value="TreeGrafter"/>
</dbReference>
<keyword evidence="20" id="KW-0804">Transcription</keyword>
<dbReference type="SUPFAM" id="SSF49417">
    <property type="entry name" value="p53-like transcription factors"/>
    <property type="match status" value="1"/>
</dbReference>
<dbReference type="FunFam" id="2.60.40.10:FF:000174">
    <property type="entry name" value="Nuclear factor of activated T-cells 5, tonicity-responsive"/>
    <property type="match status" value="1"/>
</dbReference>
<dbReference type="GO" id="GO:0006974">
    <property type="term" value="P:DNA damage response"/>
    <property type="evidence" value="ECO:0007669"/>
    <property type="project" value="UniProtKB-KW"/>
</dbReference>
<evidence type="ECO:0000256" key="26">
    <source>
        <dbReference type="SAM" id="MobiDB-lite"/>
    </source>
</evidence>
<comment type="subcellular location">
    <subcellularLocation>
        <location evidence="2">Chromosome</location>
    </subcellularLocation>
    <subcellularLocation>
        <location evidence="3">Cytoplasm</location>
    </subcellularLocation>
    <subcellularLocation>
        <location evidence="1">Nucleus</location>
    </subcellularLocation>
</comment>
<dbReference type="Pfam" id="PF03770">
    <property type="entry name" value="IPK"/>
    <property type="match status" value="1"/>
</dbReference>
<dbReference type="CDD" id="cd07882">
    <property type="entry name" value="RHD-n_TonEBP"/>
    <property type="match status" value="1"/>
</dbReference>
<evidence type="ECO:0000256" key="4">
    <source>
        <dbReference type="ARBA" id="ARBA00007374"/>
    </source>
</evidence>
<dbReference type="GO" id="GO:0005524">
    <property type="term" value="F:ATP binding"/>
    <property type="evidence" value="ECO:0007669"/>
    <property type="project" value="UniProtKB-KW"/>
</dbReference>
<evidence type="ECO:0000256" key="12">
    <source>
        <dbReference type="ARBA" id="ARBA00022765"/>
    </source>
</evidence>
<dbReference type="InterPro" id="IPR014756">
    <property type="entry name" value="Ig_E-set"/>
</dbReference>
<dbReference type="InterPro" id="IPR037059">
    <property type="entry name" value="RHD_DNA_bind_dom_sf"/>
</dbReference>
<dbReference type="GO" id="GO:0005634">
    <property type="term" value="C:nucleus"/>
    <property type="evidence" value="ECO:0007669"/>
    <property type="project" value="UniProtKB-SubCell"/>
</dbReference>
<evidence type="ECO:0000256" key="24">
    <source>
        <dbReference type="ARBA" id="ARBA00072227"/>
    </source>
</evidence>
<comment type="similarity">
    <text evidence="4">Belongs to the inositol phosphokinase (IPK) family.</text>
</comment>
<gene>
    <name evidence="28" type="primary">NFAT5</name>
</gene>
<keyword evidence="7" id="KW-1017">Isopeptide bond</keyword>
<evidence type="ECO:0000256" key="15">
    <source>
        <dbReference type="ARBA" id="ARBA00022843"/>
    </source>
</evidence>
<dbReference type="GO" id="GO:0045944">
    <property type="term" value="P:positive regulation of transcription by RNA polymerase II"/>
    <property type="evidence" value="ECO:0007669"/>
    <property type="project" value="UniProtKB-ARBA"/>
</dbReference>
<dbReference type="FunFam" id="3.30.470.160:FF:000002">
    <property type="entry name" value="Kinase"/>
    <property type="match status" value="1"/>
</dbReference>
<dbReference type="EMBL" id="HAED01002014">
    <property type="protein sequence ID" value="SBQ87859.1"/>
    <property type="molecule type" value="Transcribed_RNA"/>
</dbReference>
<dbReference type="Gene3D" id="3.30.470.160">
    <property type="entry name" value="Inositol polyphosphate kinase"/>
    <property type="match status" value="1"/>
</dbReference>
<keyword evidence="12" id="KW-0013">ADP-ribosylation</keyword>
<feature type="region of interest" description="Disordered" evidence="26">
    <location>
        <begin position="1134"/>
        <end position="1207"/>
    </location>
</feature>
<dbReference type="GO" id="GO:0000981">
    <property type="term" value="F:DNA-binding transcription factor activity, RNA polymerase II-specific"/>
    <property type="evidence" value="ECO:0007669"/>
    <property type="project" value="TreeGrafter"/>
</dbReference>
<dbReference type="FunFam" id="2.60.40.340:FF:000002">
    <property type="entry name" value="Nuclear factor of activated T-cells 5, tonicity-responsive"/>
    <property type="match status" value="1"/>
</dbReference>
<evidence type="ECO:0000256" key="18">
    <source>
        <dbReference type="ARBA" id="ARBA00023125"/>
    </source>
</evidence>
<keyword evidence="15" id="KW-0832">Ubl conjugation</keyword>
<keyword evidence="21" id="KW-0539">Nucleus</keyword>
<dbReference type="InterPro" id="IPR032397">
    <property type="entry name" value="RHD_dimer"/>
</dbReference>
<keyword evidence="10" id="KW-0547">Nucleotide-binding</keyword>
<protein>
    <recommendedName>
        <fullName evidence="24">Nuclear factor of activated T-cells 5</fullName>
    </recommendedName>
    <alternativeName>
        <fullName evidence="25">T-cell transcription factor NFAT5</fullName>
    </alternativeName>
</protein>
<keyword evidence="5" id="KW-0158">Chromosome</keyword>
<dbReference type="InterPro" id="IPR008366">
    <property type="entry name" value="NFAT"/>
</dbReference>
<feature type="compositionally biased region" description="Polar residues" evidence="26">
    <location>
        <begin position="129"/>
        <end position="142"/>
    </location>
</feature>
<reference evidence="28" key="1">
    <citation type="submission" date="2016-05" db="EMBL/GenBank/DDBJ databases">
        <authorList>
            <person name="Lavstsen T."/>
            <person name="Jespersen J.S."/>
        </authorList>
    </citation>
    <scope>NUCLEOTIDE SEQUENCE</scope>
    <source>
        <tissue evidence="28">Brain</tissue>
    </source>
</reference>
<feature type="compositionally biased region" description="Polar residues" evidence="26">
    <location>
        <begin position="37"/>
        <end position="53"/>
    </location>
</feature>
<evidence type="ECO:0000259" key="27">
    <source>
        <dbReference type="PROSITE" id="PS50254"/>
    </source>
</evidence>
<dbReference type="SMART" id="SM00429">
    <property type="entry name" value="IPT"/>
    <property type="match status" value="1"/>
</dbReference>
<keyword evidence="11" id="KW-0227">DNA damage</keyword>
<evidence type="ECO:0000256" key="17">
    <source>
        <dbReference type="ARBA" id="ARBA00023015"/>
    </source>
</evidence>
<feature type="domain" description="RHD" evidence="27">
    <location>
        <begin position="293"/>
        <end position="462"/>
    </location>
</feature>
<keyword evidence="16" id="KW-0007">Acetylation</keyword>
<dbReference type="InterPro" id="IPR038286">
    <property type="entry name" value="IPK_sf"/>
</dbReference>
<dbReference type="Gene3D" id="2.60.40.340">
    <property type="entry name" value="Rel homology domain (RHD), DNA-binding domain"/>
    <property type="match status" value="1"/>
</dbReference>
<feature type="compositionally biased region" description="Low complexity" evidence="26">
    <location>
        <begin position="1182"/>
        <end position="1203"/>
    </location>
</feature>
<feature type="region of interest" description="Disordered" evidence="26">
    <location>
        <begin position="594"/>
        <end position="663"/>
    </location>
</feature>
<evidence type="ECO:0000256" key="9">
    <source>
        <dbReference type="ARBA" id="ARBA00022679"/>
    </source>
</evidence>
<comment type="subunit">
    <text evidence="23">Homodimer when bound to DNA, completely encircles its DNA target. Interacts with CIDEC; this interaction is direct and retains NFAT5 in the cytoplasm. Does not bind with Fos and Jun transcription factors. Interacts with DDX5 and DDX17; this interaction leads to DDX5/DDX17 recruitment to LNC2 and S100A4 promoters and NFAT5-mediated DDX5/DDX17-enhanced transactivation.</text>
</comment>
<evidence type="ECO:0000256" key="23">
    <source>
        <dbReference type="ARBA" id="ARBA00065799"/>
    </source>
</evidence>
<name>A0A1A8HRM1_NOTKU</name>
<evidence type="ECO:0000256" key="20">
    <source>
        <dbReference type="ARBA" id="ARBA00023163"/>
    </source>
</evidence>
<dbReference type="InterPro" id="IPR013783">
    <property type="entry name" value="Ig-like_fold"/>
</dbReference>
<dbReference type="PROSITE" id="PS50254">
    <property type="entry name" value="REL_2"/>
    <property type="match status" value="1"/>
</dbReference>
<keyword evidence="13" id="KW-0418">Kinase</keyword>
<dbReference type="PANTHER" id="PTHR12533:SF10">
    <property type="entry name" value="NUCLEAR FACTOR OF ACTIVATED T-CELLS 5"/>
    <property type="match status" value="1"/>
</dbReference>
<evidence type="ECO:0000256" key="3">
    <source>
        <dbReference type="ARBA" id="ARBA00004496"/>
    </source>
</evidence>
<dbReference type="SUPFAM" id="SSF56104">
    <property type="entry name" value="SAICAR synthase-like"/>
    <property type="match status" value="1"/>
</dbReference>
<dbReference type="GO" id="GO:0033173">
    <property type="term" value="P:calcineurin-NFAT signaling cascade"/>
    <property type="evidence" value="ECO:0007669"/>
    <property type="project" value="TreeGrafter"/>
</dbReference>
<evidence type="ECO:0000256" key="22">
    <source>
        <dbReference type="ARBA" id="ARBA00055141"/>
    </source>
</evidence>
<dbReference type="InterPro" id="IPR005522">
    <property type="entry name" value="IPK"/>
</dbReference>
<evidence type="ECO:0000313" key="28">
    <source>
        <dbReference type="EMBL" id="SBQ87859.1"/>
    </source>
</evidence>
<dbReference type="Gene3D" id="2.60.40.10">
    <property type="entry name" value="Immunoglobulins"/>
    <property type="match status" value="1"/>
</dbReference>
<evidence type="ECO:0000256" key="13">
    <source>
        <dbReference type="ARBA" id="ARBA00022777"/>
    </source>
</evidence>
<reference evidence="28" key="2">
    <citation type="submission" date="2016-06" db="EMBL/GenBank/DDBJ databases">
        <title>The genome of a short-lived fish provides insights into sex chromosome evolution and the genetic control of aging.</title>
        <authorList>
            <person name="Reichwald K."/>
            <person name="Felder M."/>
            <person name="Petzold A."/>
            <person name="Koch P."/>
            <person name="Groth M."/>
            <person name="Platzer M."/>
        </authorList>
    </citation>
    <scope>NUCLEOTIDE SEQUENCE</scope>
    <source>
        <tissue evidence="28">Brain</tissue>
    </source>
</reference>